<proteinExistence type="predicted"/>
<sequence length="82" mass="9597">MVTNVMASMAAPRFRFAADYYLFDDISWVSYYELGVNFPAMFNWDNHYADGANDTTRRMLYTGLKSDTWGTLTFRSTEQRLL</sequence>
<dbReference type="InterPro" id="IPR023614">
    <property type="entry name" value="Porin_dom_sf"/>
</dbReference>
<protein>
    <submittedName>
        <fullName evidence="1">Uncharacterized protein</fullName>
    </submittedName>
</protein>
<dbReference type="SUPFAM" id="SSF56935">
    <property type="entry name" value="Porins"/>
    <property type="match status" value="1"/>
</dbReference>
<gene>
    <name evidence="1" type="ORF">NCTC10786_00748</name>
</gene>
<dbReference type="Proteomes" id="UP000251584">
    <property type="component" value="Unassembled WGS sequence"/>
</dbReference>
<accession>A0A2X2V797</accession>
<dbReference type="EMBL" id="UAVY01000001">
    <property type="protein sequence ID" value="SQB21501.1"/>
    <property type="molecule type" value="Genomic_DNA"/>
</dbReference>
<reference evidence="1 2" key="1">
    <citation type="submission" date="2018-06" db="EMBL/GenBank/DDBJ databases">
        <authorList>
            <consortium name="Pathogen Informatics"/>
            <person name="Doyle S."/>
        </authorList>
    </citation>
    <scope>NUCLEOTIDE SEQUENCE [LARGE SCALE GENOMIC DNA]</scope>
    <source>
        <strain evidence="1 2">NCTC10786</strain>
    </source>
</reference>
<name>A0A2X2V797_CITKO</name>
<organism evidence="1 2">
    <name type="scientific">Citrobacter koseri</name>
    <name type="common">Citrobacter diversus</name>
    <dbReference type="NCBI Taxonomy" id="545"/>
    <lineage>
        <taxon>Bacteria</taxon>
        <taxon>Pseudomonadati</taxon>
        <taxon>Pseudomonadota</taxon>
        <taxon>Gammaproteobacteria</taxon>
        <taxon>Enterobacterales</taxon>
        <taxon>Enterobacteriaceae</taxon>
        <taxon>Citrobacter</taxon>
    </lineage>
</organism>
<evidence type="ECO:0000313" key="2">
    <source>
        <dbReference type="Proteomes" id="UP000251584"/>
    </source>
</evidence>
<evidence type="ECO:0000313" key="1">
    <source>
        <dbReference type="EMBL" id="SQB21501.1"/>
    </source>
</evidence>
<dbReference type="AlphaFoldDB" id="A0A2X2V797"/>
<dbReference type="Gene3D" id="2.40.160.10">
    <property type="entry name" value="Porin"/>
    <property type="match status" value="1"/>
</dbReference>